<gene>
    <name evidence="2" type="ORF">g.53411</name>
</gene>
<dbReference type="EMBL" id="GEBQ01008068">
    <property type="protein sequence ID" value="JAT31909.1"/>
    <property type="molecule type" value="Transcribed_RNA"/>
</dbReference>
<name>A0A1B6M7K6_9HEMI</name>
<organism evidence="2">
    <name type="scientific">Graphocephala atropunctata</name>
    <dbReference type="NCBI Taxonomy" id="36148"/>
    <lineage>
        <taxon>Eukaryota</taxon>
        <taxon>Metazoa</taxon>
        <taxon>Ecdysozoa</taxon>
        <taxon>Arthropoda</taxon>
        <taxon>Hexapoda</taxon>
        <taxon>Insecta</taxon>
        <taxon>Pterygota</taxon>
        <taxon>Neoptera</taxon>
        <taxon>Paraneoptera</taxon>
        <taxon>Hemiptera</taxon>
        <taxon>Auchenorrhyncha</taxon>
        <taxon>Membracoidea</taxon>
        <taxon>Cicadellidae</taxon>
        <taxon>Cicadellinae</taxon>
        <taxon>Cicadellini</taxon>
        <taxon>Graphocephala</taxon>
    </lineage>
</organism>
<accession>A0A1B6M7K6</accession>
<feature type="non-terminal residue" evidence="2">
    <location>
        <position position="178"/>
    </location>
</feature>
<reference evidence="2" key="1">
    <citation type="submission" date="2015-11" db="EMBL/GenBank/DDBJ databases">
        <title>De novo transcriptome assembly of four potential Pierce s Disease insect vectors from Arizona vineyards.</title>
        <authorList>
            <person name="Tassone E.E."/>
        </authorList>
    </citation>
    <scope>NUCLEOTIDE SEQUENCE</scope>
</reference>
<feature type="region of interest" description="Disordered" evidence="1">
    <location>
        <begin position="1"/>
        <end position="33"/>
    </location>
</feature>
<evidence type="ECO:0000313" key="2">
    <source>
        <dbReference type="EMBL" id="JAT31909.1"/>
    </source>
</evidence>
<feature type="non-terminal residue" evidence="2">
    <location>
        <position position="1"/>
    </location>
</feature>
<sequence length="178" mass="19900">RIPRTRTKPPDYSSVRGLPPLPPSHHPSTQTKETLVTDFDESTYKPVINTDSLSHCKGDIDHYSTLENAVNDIMKDTPLEIGPSRITLESCIGNLVINEEGINSCHINVEKIALESSKILELEPELKGLISSASDINDDPMRTEFSKLLLNLEDKQEVSEHEEICLKEIGEVRPIDTK</sequence>
<proteinExistence type="predicted"/>
<protein>
    <submittedName>
        <fullName evidence="2">Uncharacterized protein</fullName>
    </submittedName>
</protein>
<evidence type="ECO:0000256" key="1">
    <source>
        <dbReference type="SAM" id="MobiDB-lite"/>
    </source>
</evidence>
<dbReference type="AlphaFoldDB" id="A0A1B6M7K6"/>